<dbReference type="SUPFAM" id="SSF48498">
    <property type="entry name" value="Tetracyclin repressor-like, C-terminal domain"/>
    <property type="match status" value="1"/>
</dbReference>
<evidence type="ECO:0000259" key="3">
    <source>
        <dbReference type="PROSITE" id="PS50977"/>
    </source>
</evidence>
<name>A0ABX6V805_9GAMM</name>
<keyword evidence="5" id="KW-1185">Reference proteome</keyword>
<dbReference type="RefSeq" id="WP_142874033.1">
    <property type="nucleotide sequence ID" value="NZ_CP045503.2"/>
</dbReference>
<dbReference type="PROSITE" id="PS50977">
    <property type="entry name" value="HTH_TETR_2"/>
    <property type="match status" value="1"/>
</dbReference>
<evidence type="ECO:0000313" key="4">
    <source>
        <dbReference type="EMBL" id="QPG58471.1"/>
    </source>
</evidence>
<keyword evidence="1 2" id="KW-0238">DNA-binding</keyword>
<accession>A0ABX6V805</accession>
<dbReference type="EMBL" id="CP045503">
    <property type="protein sequence ID" value="QPG58471.1"/>
    <property type="molecule type" value="Genomic_DNA"/>
</dbReference>
<evidence type="ECO:0000256" key="2">
    <source>
        <dbReference type="PROSITE-ProRule" id="PRU00335"/>
    </source>
</evidence>
<feature type="DNA-binding region" description="H-T-H motif" evidence="2">
    <location>
        <begin position="39"/>
        <end position="58"/>
    </location>
</feature>
<dbReference type="PRINTS" id="PR00455">
    <property type="entry name" value="HTHTETR"/>
</dbReference>
<proteinExistence type="predicted"/>
<dbReference type="InterPro" id="IPR001647">
    <property type="entry name" value="HTH_TetR"/>
</dbReference>
<feature type="domain" description="HTH tetR-type" evidence="3">
    <location>
        <begin position="17"/>
        <end position="76"/>
    </location>
</feature>
<protein>
    <submittedName>
        <fullName evidence="4">TetR/AcrR family transcriptional regulator</fullName>
    </submittedName>
</protein>
<dbReference type="InterPro" id="IPR036271">
    <property type="entry name" value="Tet_transcr_reg_TetR-rel_C_sf"/>
</dbReference>
<dbReference type="Proteomes" id="UP000316416">
    <property type="component" value="Chromosome"/>
</dbReference>
<dbReference type="InterPro" id="IPR009057">
    <property type="entry name" value="Homeodomain-like_sf"/>
</dbReference>
<dbReference type="Gene3D" id="1.10.357.10">
    <property type="entry name" value="Tetracycline Repressor, domain 2"/>
    <property type="match status" value="1"/>
</dbReference>
<evidence type="ECO:0000313" key="5">
    <source>
        <dbReference type="Proteomes" id="UP000316416"/>
    </source>
</evidence>
<evidence type="ECO:0000256" key="1">
    <source>
        <dbReference type="ARBA" id="ARBA00023125"/>
    </source>
</evidence>
<dbReference type="Pfam" id="PF00440">
    <property type="entry name" value="TetR_N"/>
    <property type="match status" value="1"/>
</dbReference>
<organism evidence="4 5">
    <name type="scientific">Shewanella eurypsychrophilus</name>
    <dbReference type="NCBI Taxonomy" id="2593656"/>
    <lineage>
        <taxon>Bacteria</taxon>
        <taxon>Pseudomonadati</taxon>
        <taxon>Pseudomonadota</taxon>
        <taxon>Gammaproteobacteria</taxon>
        <taxon>Alteromonadales</taxon>
        <taxon>Shewanellaceae</taxon>
        <taxon>Shewanella</taxon>
    </lineage>
</organism>
<reference evidence="4" key="1">
    <citation type="submission" date="2021-07" db="EMBL/GenBank/DDBJ databases">
        <title>Shewanella sp. YLB-07 whole genome sequence.</title>
        <authorList>
            <person name="Yu L."/>
        </authorList>
    </citation>
    <scope>NUCLEOTIDE SEQUENCE</scope>
    <source>
        <strain evidence="4">YLB-08</strain>
    </source>
</reference>
<gene>
    <name evidence="4" type="ORF">FM038_014250</name>
</gene>
<sequence>MIVKHKKRGRPAGSTSQLTAQSILDKAKSLMQEAGKVPSIRKLASSLNIDAMAIYYYFDNKNALLEAITISLISDIYQPEINSDWKLELTKLSSSYLTLLDSYPGLLETLLSMDALGPSQVFSERFNDVIKPLNLEQEASINALCLLVDYLHGYALALNNNQTNIELNIDMMSGPLNLYCIALENV</sequence>
<dbReference type="SUPFAM" id="SSF46689">
    <property type="entry name" value="Homeodomain-like"/>
    <property type="match status" value="1"/>
</dbReference>